<sequence>MTSEHAKIRIDGARRLKAWEWNEGMVRLDVQDILRQCGLDEPEWLRENGSHAANPDD</sequence>
<accession>A0ABT9FW31</accession>
<keyword evidence="2" id="KW-1185">Reference proteome</keyword>
<dbReference type="RefSeq" id="WP_305756563.1">
    <property type="nucleotide sequence ID" value="NZ_JAPCKK010000031.1"/>
</dbReference>
<name>A0ABT9FW31_9BACL</name>
<reference evidence="1 2" key="1">
    <citation type="submission" date="2022-10" db="EMBL/GenBank/DDBJ databases">
        <title>Paenibacillus description and whole genome data of maize root bacterial community.</title>
        <authorList>
            <person name="Marton D."/>
            <person name="Farkas M."/>
            <person name="Cserhati M."/>
        </authorList>
    </citation>
    <scope>NUCLEOTIDE SEQUENCE [LARGE SCALE GENOMIC DNA]</scope>
    <source>
        <strain evidence="1 2">P96</strain>
    </source>
</reference>
<proteinExistence type="predicted"/>
<evidence type="ECO:0000313" key="2">
    <source>
        <dbReference type="Proteomes" id="UP001241848"/>
    </source>
</evidence>
<evidence type="ECO:0000313" key="1">
    <source>
        <dbReference type="EMBL" id="MDP4098943.1"/>
    </source>
</evidence>
<protein>
    <submittedName>
        <fullName evidence="1">Uncharacterized protein</fullName>
    </submittedName>
</protein>
<organism evidence="1 2">
    <name type="scientific">Paenibacillus zeirhizosphaerae</name>
    <dbReference type="NCBI Taxonomy" id="2987519"/>
    <lineage>
        <taxon>Bacteria</taxon>
        <taxon>Bacillati</taxon>
        <taxon>Bacillota</taxon>
        <taxon>Bacilli</taxon>
        <taxon>Bacillales</taxon>
        <taxon>Paenibacillaceae</taxon>
        <taxon>Paenibacillus</taxon>
    </lineage>
</organism>
<dbReference type="EMBL" id="JAPCKK010000031">
    <property type="protein sequence ID" value="MDP4098943.1"/>
    <property type="molecule type" value="Genomic_DNA"/>
</dbReference>
<gene>
    <name evidence="1" type="ORF">OIN60_19650</name>
</gene>
<dbReference type="Proteomes" id="UP001241848">
    <property type="component" value="Unassembled WGS sequence"/>
</dbReference>
<comment type="caution">
    <text evidence="1">The sequence shown here is derived from an EMBL/GenBank/DDBJ whole genome shotgun (WGS) entry which is preliminary data.</text>
</comment>